<organism evidence="2">
    <name type="scientific">Pyramimonas obovata</name>
    <dbReference type="NCBI Taxonomy" id="1411642"/>
    <lineage>
        <taxon>Eukaryota</taxon>
        <taxon>Viridiplantae</taxon>
        <taxon>Chlorophyta</taxon>
        <taxon>Pyramimonadophyceae</taxon>
        <taxon>Pyramimonadales</taxon>
        <taxon>Pyramimonadaceae</taxon>
        <taxon>Pyramimonas</taxon>
        <taxon>Pyramimonas incertae sedis</taxon>
    </lineage>
</organism>
<dbReference type="AlphaFoldDB" id="A0A7S0RP25"/>
<feature type="region of interest" description="Disordered" evidence="1">
    <location>
        <begin position="1"/>
        <end position="27"/>
    </location>
</feature>
<reference evidence="2" key="1">
    <citation type="submission" date="2021-01" db="EMBL/GenBank/DDBJ databases">
        <authorList>
            <person name="Corre E."/>
            <person name="Pelletier E."/>
            <person name="Niang G."/>
            <person name="Scheremetjew M."/>
            <person name="Finn R."/>
            <person name="Kale V."/>
            <person name="Holt S."/>
            <person name="Cochrane G."/>
            <person name="Meng A."/>
            <person name="Brown T."/>
            <person name="Cohen L."/>
        </authorList>
    </citation>
    <scope>NUCLEOTIDE SEQUENCE</scope>
    <source>
        <strain evidence="2">CCMP722</strain>
    </source>
</reference>
<gene>
    <name evidence="2" type="ORF">POBO1169_LOCUS16192</name>
</gene>
<feature type="compositionally biased region" description="Basic and acidic residues" evidence="1">
    <location>
        <begin position="124"/>
        <end position="144"/>
    </location>
</feature>
<evidence type="ECO:0000256" key="1">
    <source>
        <dbReference type="SAM" id="MobiDB-lite"/>
    </source>
</evidence>
<feature type="compositionally biased region" description="Basic and acidic residues" evidence="1">
    <location>
        <begin position="178"/>
        <end position="190"/>
    </location>
</feature>
<protein>
    <submittedName>
        <fullName evidence="2">Uncharacterized protein</fullName>
    </submittedName>
</protein>
<proteinExistence type="predicted"/>
<dbReference type="EMBL" id="HBFA01032155">
    <property type="protein sequence ID" value="CAD8683009.1"/>
    <property type="molecule type" value="Transcribed_RNA"/>
</dbReference>
<sequence>MGCGASHQPFVDSPVELQGHVGGKDSTMQGRRLSSFMKETVLELSHDPTSASNIKRTCKLLQERAPLAAAEEAAATARTGDITRRRGGASVMSASYHGEGGEGVAEPLEVRSSSHHHLGARQLRRADRPHRLSERERRMSEYGHHTGLTSGARPPLASKLGTHDPREAPMLGTPATRRMSEFHRLASDTG</sequence>
<feature type="region of interest" description="Disordered" evidence="1">
    <location>
        <begin position="115"/>
        <end position="190"/>
    </location>
</feature>
<evidence type="ECO:0000313" key="2">
    <source>
        <dbReference type="EMBL" id="CAD8683009.1"/>
    </source>
</evidence>
<accession>A0A7S0RP25</accession>
<name>A0A7S0RP25_9CHLO</name>